<dbReference type="Pfam" id="PF09758">
    <property type="entry name" value="FPL"/>
    <property type="match status" value="1"/>
</dbReference>
<dbReference type="PaxDb" id="3880-AES92234"/>
<evidence type="ECO:0000313" key="4">
    <source>
        <dbReference type="Proteomes" id="UP000002051"/>
    </source>
</evidence>
<evidence type="ECO:0000313" key="3">
    <source>
        <dbReference type="EnsemblPlants" id="AES92234"/>
    </source>
</evidence>
<evidence type="ECO:0000259" key="1">
    <source>
        <dbReference type="Pfam" id="PF09758"/>
    </source>
</evidence>
<organism evidence="2 4">
    <name type="scientific">Medicago truncatula</name>
    <name type="common">Barrel medic</name>
    <name type="synonym">Medicago tribuloides</name>
    <dbReference type="NCBI Taxonomy" id="3880"/>
    <lineage>
        <taxon>Eukaryota</taxon>
        <taxon>Viridiplantae</taxon>
        <taxon>Streptophyta</taxon>
        <taxon>Embryophyta</taxon>
        <taxon>Tracheophyta</taxon>
        <taxon>Spermatophyta</taxon>
        <taxon>Magnoliopsida</taxon>
        <taxon>eudicotyledons</taxon>
        <taxon>Gunneridae</taxon>
        <taxon>Pentapetalae</taxon>
        <taxon>rosids</taxon>
        <taxon>fabids</taxon>
        <taxon>Fabales</taxon>
        <taxon>Fabaceae</taxon>
        <taxon>Papilionoideae</taxon>
        <taxon>50 kb inversion clade</taxon>
        <taxon>NPAAA clade</taxon>
        <taxon>Hologalegina</taxon>
        <taxon>IRL clade</taxon>
        <taxon>Trifolieae</taxon>
        <taxon>Medicago</taxon>
    </lineage>
</organism>
<dbReference type="STRING" id="3880.G7JTB0"/>
<reference evidence="2 4" key="2">
    <citation type="journal article" date="2014" name="BMC Genomics">
        <title>An improved genome release (version Mt4.0) for the model legume Medicago truncatula.</title>
        <authorList>
            <person name="Tang H."/>
            <person name="Krishnakumar V."/>
            <person name="Bidwell S."/>
            <person name="Rosen B."/>
            <person name="Chan A."/>
            <person name="Zhou S."/>
            <person name="Gentzbittel L."/>
            <person name="Childs K.L."/>
            <person name="Yandell M."/>
            <person name="Gundlach H."/>
            <person name="Mayer K.F."/>
            <person name="Schwartz D.C."/>
            <person name="Town C.D."/>
        </authorList>
    </citation>
    <scope>GENOME REANNOTATION</scope>
    <source>
        <strain evidence="3 4">cv. Jemalong A17</strain>
    </source>
</reference>
<dbReference type="InterPro" id="IPR016024">
    <property type="entry name" value="ARM-type_fold"/>
</dbReference>
<dbReference type="EnsemblPlants" id="AES92234">
    <property type="protein sequence ID" value="AES92234"/>
    <property type="gene ID" value="MTR_4g127210"/>
</dbReference>
<dbReference type="PANTHER" id="PTHR21481:SF4">
    <property type="entry name" value="PROTEIN TRANSPARENT TESTA 9"/>
    <property type="match status" value="1"/>
</dbReference>
<proteinExistence type="predicted"/>
<dbReference type="GO" id="GO:1901096">
    <property type="term" value="P:regulation of autophagosome maturation"/>
    <property type="evidence" value="ECO:0000318"/>
    <property type="project" value="GO_Central"/>
</dbReference>
<dbReference type="AlphaFoldDB" id="G7JTB0"/>
<dbReference type="Proteomes" id="UP000002051">
    <property type="component" value="Chromosome 4"/>
</dbReference>
<reference evidence="2 4" key="1">
    <citation type="journal article" date="2011" name="Nature">
        <title>The Medicago genome provides insight into the evolution of rhizobial symbioses.</title>
        <authorList>
            <person name="Young N.D."/>
            <person name="Debelle F."/>
            <person name="Oldroyd G.E."/>
            <person name="Geurts R."/>
            <person name="Cannon S.B."/>
            <person name="Udvardi M.K."/>
            <person name="Benedito V.A."/>
            <person name="Mayer K.F."/>
            <person name="Gouzy J."/>
            <person name="Schoof H."/>
            <person name="Van de Peer Y."/>
            <person name="Proost S."/>
            <person name="Cook D.R."/>
            <person name="Meyers B.C."/>
            <person name="Spannagl M."/>
            <person name="Cheung F."/>
            <person name="De Mita S."/>
            <person name="Krishnakumar V."/>
            <person name="Gundlach H."/>
            <person name="Zhou S."/>
            <person name="Mudge J."/>
            <person name="Bharti A.K."/>
            <person name="Murray J.D."/>
            <person name="Naoumkina M.A."/>
            <person name="Rosen B."/>
            <person name="Silverstein K.A."/>
            <person name="Tang H."/>
            <person name="Rombauts S."/>
            <person name="Zhao P.X."/>
            <person name="Zhou P."/>
            <person name="Barbe V."/>
            <person name="Bardou P."/>
            <person name="Bechner M."/>
            <person name="Bellec A."/>
            <person name="Berger A."/>
            <person name="Berges H."/>
            <person name="Bidwell S."/>
            <person name="Bisseling T."/>
            <person name="Choisne N."/>
            <person name="Couloux A."/>
            <person name="Denny R."/>
            <person name="Deshpande S."/>
            <person name="Dai X."/>
            <person name="Doyle J.J."/>
            <person name="Dudez A.M."/>
            <person name="Farmer A.D."/>
            <person name="Fouteau S."/>
            <person name="Franken C."/>
            <person name="Gibelin C."/>
            <person name="Gish J."/>
            <person name="Goldstein S."/>
            <person name="Gonzalez A.J."/>
            <person name="Green P.J."/>
            <person name="Hallab A."/>
            <person name="Hartog M."/>
            <person name="Hua A."/>
            <person name="Humphray S.J."/>
            <person name="Jeong D.H."/>
            <person name="Jing Y."/>
            <person name="Jocker A."/>
            <person name="Kenton S.M."/>
            <person name="Kim D.J."/>
            <person name="Klee K."/>
            <person name="Lai H."/>
            <person name="Lang C."/>
            <person name="Lin S."/>
            <person name="Macmil S.L."/>
            <person name="Magdelenat G."/>
            <person name="Matthews L."/>
            <person name="McCorrison J."/>
            <person name="Monaghan E.L."/>
            <person name="Mun J.H."/>
            <person name="Najar F.Z."/>
            <person name="Nicholson C."/>
            <person name="Noirot C."/>
            <person name="O'Bleness M."/>
            <person name="Paule C.R."/>
            <person name="Poulain J."/>
            <person name="Prion F."/>
            <person name="Qin B."/>
            <person name="Qu C."/>
            <person name="Retzel E.F."/>
            <person name="Riddle C."/>
            <person name="Sallet E."/>
            <person name="Samain S."/>
            <person name="Samson N."/>
            <person name="Sanders I."/>
            <person name="Saurat O."/>
            <person name="Scarpelli C."/>
            <person name="Schiex T."/>
            <person name="Segurens B."/>
            <person name="Severin A.J."/>
            <person name="Sherrier D.J."/>
            <person name="Shi R."/>
            <person name="Sims S."/>
            <person name="Singer S.R."/>
            <person name="Sinharoy S."/>
            <person name="Sterck L."/>
            <person name="Viollet A."/>
            <person name="Wang B.B."/>
            <person name="Wang K."/>
            <person name="Wang M."/>
            <person name="Wang X."/>
            <person name="Warfsmann J."/>
            <person name="Weissenbach J."/>
            <person name="White D.D."/>
            <person name="White J.D."/>
            <person name="Wiley G.B."/>
            <person name="Wincker P."/>
            <person name="Xing Y."/>
            <person name="Yang L."/>
            <person name="Yao Z."/>
            <person name="Ying F."/>
            <person name="Zhai J."/>
            <person name="Zhou L."/>
            <person name="Zuber A."/>
            <person name="Denarie J."/>
            <person name="Dixon R.A."/>
            <person name="May G.D."/>
            <person name="Schwartz D.C."/>
            <person name="Rogers J."/>
            <person name="Quetier F."/>
            <person name="Town C.D."/>
            <person name="Roe B.A."/>
        </authorList>
    </citation>
    <scope>NUCLEOTIDE SEQUENCE [LARGE SCALE GENOMIC DNA]</scope>
    <source>
        <strain evidence="2">A17</strain>
        <strain evidence="3 4">cv. Jemalong A17</strain>
    </source>
</reference>
<gene>
    <name evidence="3" type="primary">11445545</name>
    <name evidence="2" type="ordered locus">MTR_4g127210</name>
</gene>
<dbReference type="EMBL" id="CM001220">
    <property type="protein sequence ID" value="AES92234.2"/>
    <property type="molecule type" value="Genomic_DNA"/>
</dbReference>
<accession>A0A0C3X7L2</accession>
<dbReference type="eggNOG" id="KOG2219">
    <property type="taxonomic scope" value="Eukaryota"/>
</dbReference>
<dbReference type="GO" id="GO:0007034">
    <property type="term" value="P:vacuolar transport"/>
    <property type="evidence" value="ECO:0000318"/>
    <property type="project" value="GO_Central"/>
</dbReference>
<reference evidence="3" key="3">
    <citation type="submission" date="2015-04" db="UniProtKB">
        <authorList>
            <consortium name="EnsemblPlants"/>
        </authorList>
    </citation>
    <scope>IDENTIFICATION</scope>
    <source>
        <strain evidence="3">cv. Jemalong A17</strain>
    </source>
</reference>
<dbReference type="SUPFAM" id="SSF48371">
    <property type="entry name" value="ARM repeat"/>
    <property type="match status" value="1"/>
</dbReference>
<evidence type="ECO:0000313" key="2">
    <source>
        <dbReference type="EMBL" id="AES92234.2"/>
    </source>
</evidence>
<accession>G7JTB0</accession>
<dbReference type="PANTHER" id="PTHR21481">
    <property type="entry name" value="PROTEIN CLEC16A"/>
    <property type="match status" value="1"/>
</dbReference>
<keyword evidence="4" id="KW-1185">Reference proteome</keyword>
<dbReference type="InterPro" id="IPR019155">
    <property type="entry name" value="CLEC16A/TT9_N"/>
</dbReference>
<dbReference type="InterPro" id="IPR039272">
    <property type="entry name" value="CLEC16A/TT9"/>
</dbReference>
<protein>
    <recommendedName>
        <fullName evidence="1">FPL domain-containing protein</fullName>
    </recommendedName>
</protein>
<dbReference type="ExpressionAtlas" id="G7JTB0">
    <property type="expression patterns" value="differential"/>
</dbReference>
<dbReference type="OrthoDB" id="294052at2759"/>
<dbReference type="KEGG" id="mtr:11445545"/>
<dbReference type="GO" id="GO:0005794">
    <property type="term" value="C:Golgi apparatus"/>
    <property type="evidence" value="ECO:0000318"/>
    <property type="project" value="GO_Central"/>
</dbReference>
<feature type="domain" description="FPL" evidence="1">
    <location>
        <begin position="42"/>
        <end position="192"/>
    </location>
</feature>
<dbReference type="GO" id="GO:0016197">
    <property type="term" value="P:endosomal transport"/>
    <property type="evidence" value="ECO:0000318"/>
    <property type="project" value="GO_Central"/>
</dbReference>
<sequence>MWNSFWRPRDRFSLDQLRYLTDQLTKVQVVSDVNKDFVIEALRSIAELMTYGDQNDPSYFEFFMEKQVMGEFVRILKLSKTISVPLQLLQTVSILVQNLRNEHAIYYLFSNEHVNYLITYSFDFKNEELLSYYISFLRAISGKLNKNTVSLLVKIRGDEVVSFPLYVEAIRFAFHEENMVRIAVRAVTLNVYHVGDDSVNRYISSAPHKDYFSKLISFFRKQSMDLNKLVSHTLINPGPDSTSTIIAAIDEIEDNLYYFSDIVSAGIPDVGSLITDSILMVLIFPLLLPSLRIAIDNDMQSGVVTSLYLLCCILRIIKIKDLANTIAAALFCPLEAFTKSSGGKLNSHIPSHGSPSEYQLPNNDDLTKSDIRHSMFNVPHSSSSSGFHPEGVLMQNDCSCPNLSLRDVLLAYVTKGDDVQVLGSLSMLATLLQTKELDESMLDGLGILPQRKQHKKLLLQALVGESSGEEELFSPKSSLTRDGAGSDIDAYHKKIKDQYGISFLSSDVGISPHVNRFQVIDALVSLFCRSSISAETLWDGGWLLRQLLPYSESEFNSHHLEVLKVSYKNCASDLVEEVKGIWSDFLISVICDEWRKCKRAMESSSPPKEPSCVLFLPHPHKFSLEDNTSTGSSFDAGERMQELVKVFVLLHQLQLFTLGRASPEQPSIDPPGDLPANCRAQISGIDVSGPKAGTEISLVNAVPCRVAFKSGKEHHLYFQAISSGISGWLVLAEEQPSQMSHGIVRVVAPLAGCNPRIDDTHSTWLHLRIRSSSLPFLNPPKSNDYGRMKTKGLVDGRWTLAFRDEESCNSALAMVVEEVNFLSNEVHGRLKPLLNLETAIDLSSSHLCVLEDSSIRMLPKSL</sequence>
<name>G7JTB0_MEDTR</name>